<dbReference type="InterPro" id="IPR022642">
    <property type="entry name" value="CheR_C"/>
</dbReference>
<dbReference type="Gene3D" id="3.40.50.150">
    <property type="entry name" value="Vaccinia Virus protein VP39"/>
    <property type="match status" value="1"/>
</dbReference>
<keyword evidence="3 7" id="KW-0489">Methyltransferase</keyword>
<evidence type="ECO:0000256" key="3">
    <source>
        <dbReference type="ARBA" id="ARBA00022603"/>
    </source>
</evidence>
<dbReference type="InterPro" id="IPR029063">
    <property type="entry name" value="SAM-dependent_MTases_sf"/>
</dbReference>
<dbReference type="InterPro" id="IPR000780">
    <property type="entry name" value="CheR_MeTrfase"/>
</dbReference>
<evidence type="ECO:0000256" key="4">
    <source>
        <dbReference type="ARBA" id="ARBA00022679"/>
    </source>
</evidence>
<keyword evidence="8" id="KW-1185">Reference proteome</keyword>
<dbReference type="EC" id="2.1.1.80" evidence="2"/>
<dbReference type="PROSITE" id="PS50123">
    <property type="entry name" value="CHER"/>
    <property type="match status" value="1"/>
</dbReference>
<dbReference type="SMART" id="SM00138">
    <property type="entry name" value="MeTrc"/>
    <property type="match status" value="1"/>
</dbReference>
<evidence type="ECO:0000256" key="5">
    <source>
        <dbReference type="ARBA" id="ARBA00022691"/>
    </source>
</evidence>
<proteinExistence type="predicted"/>
<reference evidence="8" key="1">
    <citation type="journal article" date="2019" name="Int. J. Syst. Evol. Microbiol.">
        <title>The Global Catalogue of Microorganisms (GCM) 10K type strain sequencing project: providing services to taxonomists for standard genome sequencing and annotation.</title>
        <authorList>
            <consortium name="The Broad Institute Genomics Platform"/>
            <consortium name="The Broad Institute Genome Sequencing Center for Infectious Disease"/>
            <person name="Wu L."/>
            <person name="Ma J."/>
        </authorList>
    </citation>
    <scope>NUCLEOTIDE SEQUENCE [LARGE SCALE GENOMIC DNA]</scope>
    <source>
        <strain evidence="8">CCUG 42001</strain>
    </source>
</reference>
<dbReference type="CDD" id="cd02440">
    <property type="entry name" value="AdoMet_MTases"/>
    <property type="match status" value="1"/>
</dbReference>
<comment type="catalytic activity">
    <reaction evidence="1">
        <text>L-glutamyl-[protein] + S-adenosyl-L-methionine = [protein]-L-glutamate 5-O-methyl ester + S-adenosyl-L-homocysteine</text>
        <dbReference type="Rhea" id="RHEA:24452"/>
        <dbReference type="Rhea" id="RHEA-COMP:10208"/>
        <dbReference type="Rhea" id="RHEA-COMP:10311"/>
        <dbReference type="ChEBI" id="CHEBI:29973"/>
        <dbReference type="ChEBI" id="CHEBI:57856"/>
        <dbReference type="ChEBI" id="CHEBI:59789"/>
        <dbReference type="ChEBI" id="CHEBI:82795"/>
        <dbReference type="EC" id="2.1.1.80"/>
    </reaction>
</comment>
<name>A0ABW1WEH9_9BACL</name>
<dbReference type="PRINTS" id="PR00996">
    <property type="entry name" value="CHERMTFRASE"/>
</dbReference>
<evidence type="ECO:0000256" key="1">
    <source>
        <dbReference type="ARBA" id="ARBA00001541"/>
    </source>
</evidence>
<dbReference type="Pfam" id="PF03705">
    <property type="entry name" value="CheR_N"/>
    <property type="match status" value="1"/>
</dbReference>
<feature type="domain" description="CheR-type methyltransferase" evidence="6">
    <location>
        <begin position="1"/>
        <end position="260"/>
    </location>
</feature>
<dbReference type="RefSeq" id="WP_253077054.1">
    <property type="nucleotide sequence ID" value="NZ_JAMXWN010000014.1"/>
</dbReference>
<dbReference type="SUPFAM" id="SSF47757">
    <property type="entry name" value="Chemotaxis receptor methyltransferase CheR, N-terminal domain"/>
    <property type="match status" value="1"/>
</dbReference>
<dbReference type="InterPro" id="IPR036804">
    <property type="entry name" value="CheR_N_sf"/>
</dbReference>
<dbReference type="Gene3D" id="1.10.155.10">
    <property type="entry name" value="Chemotaxis receptor methyltransferase CheR, N-terminal domain"/>
    <property type="match status" value="1"/>
</dbReference>
<comment type="caution">
    <text evidence="7">The sequence shown here is derived from an EMBL/GenBank/DDBJ whole genome shotgun (WGS) entry which is preliminary data.</text>
</comment>
<gene>
    <name evidence="7" type="ORF">ACFP7A_08395</name>
</gene>
<dbReference type="PANTHER" id="PTHR24422">
    <property type="entry name" value="CHEMOTAXIS PROTEIN METHYLTRANSFERASE"/>
    <property type="match status" value="1"/>
</dbReference>
<dbReference type="PANTHER" id="PTHR24422:SF19">
    <property type="entry name" value="CHEMOTAXIS PROTEIN METHYLTRANSFERASE"/>
    <property type="match status" value="1"/>
</dbReference>
<dbReference type="GO" id="GO:0008168">
    <property type="term" value="F:methyltransferase activity"/>
    <property type="evidence" value="ECO:0007669"/>
    <property type="project" value="UniProtKB-KW"/>
</dbReference>
<dbReference type="Pfam" id="PF01739">
    <property type="entry name" value="CheR"/>
    <property type="match status" value="1"/>
</dbReference>
<evidence type="ECO:0000256" key="2">
    <source>
        <dbReference type="ARBA" id="ARBA00012534"/>
    </source>
</evidence>
<evidence type="ECO:0000259" key="6">
    <source>
        <dbReference type="PROSITE" id="PS50123"/>
    </source>
</evidence>
<accession>A0ABW1WEH9</accession>
<protein>
    <recommendedName>
        <fullName evidence="2">protein-glutamate O-methyltransferase</fullName>
        <ecNumber evidence="2">2.1.1.80</ecNumber>
    </recommendedName>
</protein>
<evidence type="ECO:0000313" key="7">
    <source>
        <dbReference type="EMBL" id="MFC6386619.1"/>
    </source>
</evidence>
<organism evidence="7 8">
    <name type="scientific">Sporolactobacillus kofuensis</name>
    <dbReference type="NCBI Taxonomy" id="269672"/>
    <lineage>
        <taxon>Bacteria</taxon>
        <taxon>Bacillati</taxon>
        <taxon>Bacillota</taxon>
        <taxon>Bacilli</taxon>
        <taxon>Bacillales</taxon>
        <taxon>Sporolactobacillaceae</taxon>
        <taxon>Sporolactobacillus</taxon>
    </lineage>
</organism>
<dbReference type="EMBL" id="JBHSTQ010000007">
    <property type="protein sequence ID" value="MFC6386619.1"/>
    <property type="molecule type" value="Genomic_DNA"/>
</dbReference>
<keyword evidence="4" id="KW-0808">Transferase</keyword>
<dbReference type="SUPFAM" id="SSF53335">
    <property type="entry name" value="S-adenosyl-L-methionine-dependent methyltransferases"/>
    <property type="match status" value="1"/>
</dbReference>
<dbReference type="GO" id="GO:0032259">
    <property type="term" value="P:methylation"/>
    <property type="evidence" value="ECO:0007669"/>
    <property type="project" value="UniProtKB-KW"/>
</dbReference>
<sequence length="260" mass="30704">MDSSTDQDYKRFKQEIFQLTGIDLSLYKEEQMRRRLTSLRLRKEIPTFQAYFNRLKEEKPLLKEFLSRMTINVTEFFRNRPRWTVLENKIRSRALTGKPISVWSAACSTGEEPYSLAILLSKYYPKLNFSIVATDLDQIVLDRAMEGAYLGKALEPLTQEERQYFTEKDMLYYVDSRLKQTIQFLHHDLLRDPSPGRFDLIVCRNVLIYFTEDGKKTLYHKLSDALKPQGILFVGSTEQIFNASSYQLRSTDTFFYEKFV</sequence>
<dbReference type="InterPro" id="IPR050903">
    <property type="entry name" value="Bact_Chemotaxis_MeTrfase"/>
</dbReference>
<keyword evidence="5" id="KW-0949">S-adenosyl-L-methionine</keyword>
<evidence type="ECO:0000313" key="8">
    <source>
        <dbReference type="Proteomes" id="UP001596267"/>
    </source>
</evidence>
<dbReference type="Proteomes" id="UP001596267">
    <property type="component" value="Unassembled WGS sequence"/>
</dbReference>
<dbReference type="InterPro" id="IPR022641">
    <property type="entry name" value="CheR_N"/>
</dbReference>